<dbReference type="EMBL" id="LSTU01000060">
    <property type="protein sequence ID" value="OAH45543.1"/>
    <property type="molecule type" value="Genomic_DNA"/>
</dbReference>
<dbReference type="AlphaFoldDB" id="A0AAP7KE44"/>
<feature type="region of interest" description="Disordered" evidence="1">
    <location>
        <begin position="88"/>
        <end position="111"/>
    </location>
</feature>
<dbReference type="CDD" id="cd00093">
    <property type="entry name" value="HTH_XRE"/>
    <property type="match status" value="1"/>
</dbReference>
<dbReference type="InterPro" id="IPR001387">
    <property type="entry name" value="Cro/C1-type_HTH"/>
</dbReference>
<dbReference type="InterPro" id="IPR031856">
    <property type="entry name" value="YdaS_toxin-like"/>
</dbReference>
<evidence type="ECO:0000313" key="3">
    <source>
        <dbReference type="EMBL" id="OAH45543.1"/>
    </source>
</evidence>
<gene>
    <name evidence="3" type="ORF">AYJ70_21185</name>
</gene>
<dbReference type="SUPFAM" id="SSF47413">
    <property type="entry name" value="lambda repressor-like DNA-binding domains"/>
    <property type="match status" value="1"/>
</dbReference>
<dbReference type="GO" id="GO:0003677">
    <property type="term" value="F:DNA binding"/>
    <property type="evidence" value="ECO:0007669"/>
    <property type="project" value="InterPro"/>
</dbReference>
<dbReference type="RefSeq" id="WP_060709463.1">
    <property type="nucleotide sequence ID" value="NZ_LSTU01000060.1"/>
</dbReference>
<dbReference type="Gene3D" id="1.10.260.40">
    <property type="entry name" value="lambda repressor-like DNA-binding domains"/>
    <property type="match status" value="1"/>
</dbReference>
<accession>A0AAP7KE44</accession>
<protein>
    <recommendedName>
        <fullName evidence="2">HTH cro/C1-type domain-containing protein</fullName>
    </recommendedName>
</protein>
<feature type="domain" description="HTH cro/C1-type" evidence="2">
    <location>
        <begin position="18"/>
        <end position="58"/>
    </location>
</feature>
<evidence type="ECO:0000259" key="2">
    <source>
        <dbReference type="PROSITE" id="PS50943"/>
    </source>
</evidence>
<evidence type="ECO:0000256" key="1">
    <source>
        <dbReference type="SAM" id="MobiDB-lite"/>
    </source>
</evidence>
<name>A0AAP7KE44_9PSED</name>
<proteinExistence type="predicted"/>
<comment type="caution">
    <text evidence="3">The sequence shown here is derived from an EMBL/GenBank/DDBJ whole genome shotgun (WGS) entry which is preliminary data.</text>
</comment>
<evidence type="ECO:0000313" key="4">
    <source>
        <dbReference type="Proteomes" id="UP000077242"/>
    </source>
</evidence>
<reference evidence="4" key="1">
    <citation type="submission" date="2016-02" db="EMBL/GenBank/DDBJ databases">
        <title>Dietzia cinnamea strain CD11_5 genome sequencing and assembly.</title>
        <authorList>
            <person name="Kaur G."/>
            <person name="Nair G.R."/>
            <person name="Mayilraj S."/>
        </authorList>
    </citation>
    <scope>NUCLEOTIDE SEQUENCE [LARGE SCALE GENOMIC DNA]</scope>
    <source>
        <strain evidence="4">CD10_2</strain>
    </source>
</reference>
<dbReference type="InterPro" id="IPR010982">
    <property type="entry name" value="Lambda_DNA-bd_dom_sf"/>
</dbReference>
<dbReference type="Pfam" id="PF15943">
    <property type="entry name" value="YdaS_toxin"/>
    <property type="match status" value="1"/>
</dbReference>
<sequence length="111" mass="11860">MNLSEYLSQLPRGGKKVLALKLGVTASYLSRLVSGDRAITAERALQIESATDGLVSRCVLRPDLQWGLTRDEEQLPKAKALPTLNANVRSRSRPGQSLEVAGVLSSTGGAQ</sequence>
<dbReference type="Proteomes" id="UP000077242">
    <property type="component" value="Unassembled WGS sequence"/>
</dbReference>
<organism evidence="3 4">
    <name type="scientific">Pseudomonas monteilii</name>
    <dbReference type="NCBI Taxonomy" id="76759"/>
    <lineage>
        <taxon>Bacteria</taxon>
        <taxon>Pseudomonadati</taxon>
        <taxon>Pseudomonadota</taxon>
        <taxon>Gammaproteobacteria</taxon>
        <taxon>Pseudomonadales</taxon>
        <taxon>Pseudomonadaceae</taxon>
        <taxon>Pseudomonas</taxon>
    </lineage>
</organism>
<dbReference type="PROSITE" id="PS50943">
    <property type="entry name" value="HTH_CROC1"/>
    <property type="match status" value="1"/>
</dbReference>